<keyword evidence="3" id="KW-1185">Reference proteome</keyword>
<proteinExistence type="predicted"/>
<dbReference type="AlphaFoldDB" id="A0A7N2LLA8"/>
<reference evidence="2" key="2">
    <citation type="submission" date="2021-01" db="UniProtKB">
        <authorList>
            <consortium name="EnsemblPlants"/>
        </authorList>
    </citation>
    <scope>IDENTIFICATION</scope>
</reference>
<dbReference type="Proteomes" id="UP000594261">
    <property type="component" value="Chromosome 4"/>
</dbReference>
<name>A0A7N2LLA8_QUELO</name>
<evidence type="ECO:0000256" key="1">
    <source>
        <dbReference type="SAM" id="MobiDB-lite"/>
    </source>
</evidence>
<organism evidence="2 3">
    <name type="scientific">Quercus lobata</name>
    <name type="common">Valley oak</name>
    <dbReference type="NCBI Taxonomy" id="97700"/>
    <lineage>
        <taxon>Eukaryota</taxon>
        <taxon>Viridiplantae</taxon>
        <taxon>Streptophyta</taxon>
        <taxon>Embryophyta</taxon>
        <taxon>Tracheophyta</taxon>
        <taxon>Spermatophyta</taxon>
        <taxon>Magnoliopsida</taxon>
        <taxon>eudicotyledons</taxon>
        <taxon>Gunneridae</taxon>
        <taxon>Pentapetalae</taxon>
        <taxon>rosids</taxon>
        <taxon>fabids</taxon>
        <taxon>Fagales</taxon>
        <taxon>Fagaceae</taxon>
        <taxon>Quercus</taxon>
    </lineage>
</organism>
<evidence type="ECO:0000313" key="3">
    <source>
        <dbReference type="Proteomes" id="UP000594261"/>
    </source>
</evidence>
<reference evidence="2 3" key="1">
    <citation type="journal article" date="2016" name="G3 (Bethesda)">
        <title>First Draft Assembly and Annotation of the Genome of a California Endemic Oak Quercus lobata Nee (Fagaceae).</title>
        <authorList>
            <person name="Sork V.L."/>
            <person name="Fitz-Gibbon S.T."/>
            <person name="Puiu D."/>
            <person name="Crepeau M."/>
            <person name="Gugger P.F."/>
            <person name="Sherman R."/>
            <person name="Stevens K."/>
            <person name="Langley C.H."/>
            <person name="Pellegrini M."/>
            <person name="Salzberg S.L."/>
        </authorList>
    </citation>
    <scope>NUCLEOTIDE SEQUENCE [LARGE SCALE GENOMIC DNA]</scope>
    <source>
        <strain evidence="2 3">cv. SW786</strain>
    </source>
</reference>
<dbReference type="EMBL" id="LRBV02000004">
    <property type="status" value="NOT_ANNOTATED_CDS"/>
    <property type="molecule type" value="Genomic_DNA"/>
</dbReference>
<sequence length="137" mass="15170">MPCHLFITYHLNPSPNRERIKKTHSPQTKASSLFHLCLPKPPPHHTPKLTATEFAGAVRGAWKHTGAAMSHDPKVAVTLALLMILNRKPLEDVRPLYDIKSKPKSLNVLVSQNRAPIPPFAPNPRTYIPESDDGGCS</sequence>
<dbReference type="EnsemblPlants" id="QL04p097221:mrna">
    <property type="protein sequence ID" value="QL04p097221:mrna"/>
    <property type="gene ID" value="QL04p097221"/>
</dbReference>
<dbReference type="InParanoid" id="A0A7N2LLA8"/>
<feature type="region of interest" description="Disordered" evidence="1">
    <location>
        <begin position="117"/>
        <end position="137"/>
    </location>
</feature>
<evidence type="ECO:0000313" key="2">
    <source>
        <dbReference type="EnsemblPlants" id="QL04p097221:mrna"/>
    </source>
</evidence>
<dbReference type="Gramene" id="QL04p097221:mrna">
    <property type="protein sequence ID" value="QL04p097221:mrna"/>
    <property type="gene ID" value="QL04p097221"/>
</dbReference>
<protein>
    <submittedName>
        <fullName evidence="2">Uncharacterized protein</fullName>
    </submittedName>
</protein>
<accession>A0A7N2LLA8</accession>